<dbReference type="Proteomes" id="UP000648908">
    <property type="component" value="Unassembled WGS sequence"/>
</dbReference>
<accession>A0A8K0Y1K7</accession>
<dbReference type="AlphaFoldDB" id="A0A8K0Y1K7"/>
<protein>
    <submittedName>
        <fullName evidence="1">Uncharacterized protein</fullName>
    </submittedName>
</protein>
<dbReference type="EMBL" id="JAESVN010000029">
    <property type="protein sequence ID" value="MBL4919425.1"/>
    <property type="molecule type" value="Genomic_DNA"/>
</dbReference>
<organism evidence="1 2">
    <name type="scientific">Szabonella alba</name>
    <dbReference type="NCBI Taxonomy" id="2804194"/>
    <lineage>
        <taxon>Bacteria</taxon>
        <taxon>Pseudomonadati</taxon>
        <taxon>Pseudomonadota</taxon>
        <taxon>Alphaproteobacteria</taxon>
        <taxon>Rhodobacterales</taxon>
        <taxon>Paracoccaceae</taxon>
        <taxon>Szabonella</taxon>
    </lineage>
</organism>
<evidence type="ECO:0000313" key="1">
    <source>
        <dbReference type="EMBL" id="MBL4919425.1"/>
    </source>
</evidence>
<gene>
    <name evidence="1" type="ORF">JL811_19675</name>
</gene>
<evidence type="ECO:0000313" key="2">
    <source>
        <dbReference type="Proteomes" id="UP000648908"/>
    </source>
</evidence>
<sequence>MSPAASSAYVAELRQQIAILSERCALLAAELAAAREAQNPPPDPPTAG</sequence>
<reference evidence="1" key="1">
    <citation type="submission" date="2021-01" db="EMBL/GenBank/DDBJ databases">
        <title>Tabrizicola alba sp. nov. a motile alkaliphilic bacterium isolated from a soda lake.</title>
        <authorList>
            <person name="Szuroczki S."/>
            <person name="Abbaszade G."/>
            <person name="Schumann P."/>
            <person name="Toth E."/>
        </authorList>
    </citation>
    <scope>NUCLEOTIDE SEQUENCE</scope>
    <source>
        <strain evidence="1">DMG-N-6</strain>
    </source>
</reference>
<keyword evidence="2" id="KW-1185">Reference proteome</keyword>
<proteinExistence type="predicted"/>
<name>A0A8K0Y1K7_9RHOB</name>
<comment type="caution">
    <text evidence="1">The sequence shown here is derived from an EMBL/GenBank/DDBJ whole genome shotgun (WGS) entry which is preliminary data.</text>
</comment>
<dbReference type="RefSeq" id="WP_202690403.1">
    <property type="nucleotide sequence ID" value="NZ_JAESVN010000029.1"/>
</dbReference>